<dbReference type="Proteomes" id="UP001060112">
    <property type="component" value="Chromosome"/>
</dbReference>
<accession>A0ABY5I5U6</accession>
<dbReference type="RefSeq" id="WP_290140500.1">
    <property type="nucleotide sequence ID" value="NZ_CP101620.1"/>
</dbReference>
<protein>
    <submittedName>
        <fullName evidence="1">Uncharacterized protein</fullName>
    </submittedName>
</protein>
<evidence type="ECO:0000313" key="1">
    <source>
        <dbReference type="EMBL" id="UTY39418.1"/>
    </source>
</evidence>
<organism evidence="1 2">
    <name type="scientific">Allocoprobacillus halotolerans</name>
    <dbReference type="NCBI Taxonomy" id="2944914"/>
    <lineage>
        <taxon>Bacteria</taxon>
        <taxon>Bacillati</taxon>
        <taxon>Bacillota</taxon>
        <taxon>Erysipelotrichia</taxon>
        <taxon>Erysipelotrichales</taxon>
        <taxon>Erysipelotrichaceae</taxon>
        <taxon>Allocoprobacillus</taxon>
    </lineage>
</organism>
<evidence type="ECO:0000313" key="2">
    <source>
        <dbReference type="Proteomes" id="UP001060112"/>
    </source>
</evidence>
<reference evidence="1" key="1">
    <citation type="submission" date="2022-07" db="EMBL/GenBank/DDBJ databases">
        <title>Faecal culturing of patients with breast cancer.</title>
        <authorList>
            <person name="Teng N.M.Y."/>
            <person name="Kiu R."/>
            <person name="Evans R."/>
            <person name="Baker D.J."/>
            <person name="Zenner C."/>
            <person name="Robinson S.D."/>
            <person name="Hall L.J."/>
        </authorList>
    </citation>
    <scope>NUCLEOTIDE SEQUENCE</scope>
    <source>
        <strain evidence="1">LH1062</strain>
    </source>
</reference>
<sequence length="49" mass="5487">MMKHVLFGLMIFFAVLTFFSRGNSSLVCGPLVFVTTLLFGKEVEADEDE</sequence>
<proteinExistence type="predicted"/>
<dbReference type="EMBL" id="CP101620">
    <property type="protein sequence ID" value="UTY39418.1"/>
    <property type="molecule type" value="Genomic_DNA"/>
</dbReference>
<gene>
    <name evidence="1" type="ORF">NMU03_00870</name>
</gene>
<keyword evidence="2" id="KW-1185">Reference proteome</keyword>
<name>A0ABY5I5U6_9FIRM</name>